<evidence type="ECO:0008006" key="4">
    <source>
        <dbReference type="Google" id="ProtNLM"/>
    </source>
</evidence>
<name>A0A0K6FR10_9AGAM</name>
<reference evidence="2 3" key="1">
    <citation type="submission" date="2015-07" db="EMBL/GenBank/DDBJ databases">
        <authorList>
            <person name="Noorani M."/>
        </authorList>
    </citation>
    <scope>NUCLEOTIDE SEQUENCE [LARGE SCALE GENOMIC DNA]</scope>
    <source>
        <strain evidence="2">BBA 69670</strain>
    </source>
</reference>
<proteinExistence type="inferred from homology"/>
<dbReference type="AlphaFoldDB" id="A0A0K6FR10"/>
<dbReference type="Gene3D" id="2.130.10.10">
    <property type="entry name" value="YVTN repeat-like/Quinoprotein amine dehydrogenase"/>
    <property type="match status" value="1"/>
</dbReference>
<dbReference type="EMBL" id="CYGV01000513">
    <property type="protein sequence ID" value="CUA68676.1"/>
    <property type="molecule type" value="Genomic_DNA"/>
</dbReference>
<evidence type="ECO:0000313" key="3">
    <source>
        <dbReference type="Proteomes" id="UP000044841"/>
    </source>
</evidence>
<dbReference type="Pfam" id="PF10282">
    <property type="entry name" value="Lactonase"/>
    <property type="match status" value="1"/>
</dbReference>
<dbReference type="InterPro" id="IPR019405">
    <property type="entry name" value="Lactonase_7-beta_prop"/>
</dbReference>
<dbReference type="PANTHER" id="PTHR30344:SF7">
    <property type="entry name" value="DUF2415 DOMAIN-CONTAINING PROTEIN"/>
    <property type="match status" value="1"/>
</dbReference>
<dbReference type="Proteomes" id="UP000044841">
    <property type="component" value="Unassembled WGS sequence"/>
</dbReference>
<dbReference type="GO" id="GO:0017057">
    <property type="term" value="F:6-phosphogluconolactonase activity"/>
    <property type="evidence" value="ECO:0007669"/>
    <property type="project" value="TreeGrafter"/>
</dbReference>
<dbReference type="PANTHER" id="PTHR30344">
    <property type="entry name" value="6-PHOSPHOGLUCONOLACTONASE-RELATED"/>
    <property type="match status" value="1"/>
</dbReference>
<dbReference type="InterPro" id="IPR011048">
    <property type="entry name" value="Haem_d1_sf"/>
</dbReference>
<organism evidence="2 3">
    <name type="scientific">Rhizoctonia solani</name>
    <dbReference type="NCBI Taxonomy" id="456999"/>
    <lineage>
        <taxon>Eukaryota</taxon>
        <taxon>Fungi</taxon>
        <taxon>Dikarya</taxon>
        <taxon>Basidiomycota</taxon>
        <taxon>Agaricomycotina</taxon>
        <taxon>Agaricomycetes</taxon>
        <taxon>Cantharellales</taxon>
        <taxon>Ceratobasidiaceae</taxon>
        <taxon>Rhizoctonia</taxon>
    </lineage>
</organism>
<dbReference type="SUPFAM" id="SSF51004">
    <property type="entry name" value="C-terminal (heme d1) domain of cytochrome cd1-nitrite reductase"/>
    <property type="match status" value="1"/>
</dbReference>
<sequence>MSYKLLIGGYTSTITTLLFNSTSSSLSTIGTFPAGFNSTWITTHPTDKNVVYAGQEGTPGSILSFVVGQSGQLTQVDSTFTGGNRPVHLTISSNGKEAVVANYESGTSTNILLAADVAHFETAYPPVAFNGSGPNSARQESSHPHQIVKYGNEYLVMDLGADKIWRLTKTSSGALQNIGYIQQPVGSGPRHAVTRGATLYTLHELSSTLTQQTIPPLGSNTPLSHIQTSISIIPANTTNPQAHLASQLLLPPVSDAFPTQYLYAMNRGDTSDAIAIVSIANNTLKIVAHIRTGVDYARGLALSPGNGKYLAVAGQNSGDVAIFERINGGTGLKEIARIYGLEQPTAVAWV</sequence>
<dbReference type="InterPro" id="IPR050282">
    <property type="entry name" value="Cycloisomerase_2"/>
</dbReference>
<keyword evidence="3" id="KW-1185">Reference proteome</keyword>
<accession>A0A0K6FR10</accession>
<dbReference type="InterPro" id="IPR015943">
    <property type="entry name" value="WD40/YVTN_repeat-like_dom_sf"/>
</dbReference>
<gene>
    <name evidence="2" type="ORF">RSOLAG22IIIB_08046</name>
</gene>
<protein>
    <recommendedName>
        <fullName evidence="4">6-phosphogluconolactonase</fullName>
    </recommendedName>
</protein>
<evidence type="ECO:0000313" key="2">
    <source>
        <dbReference type="EMBL" id="CUA68676.1"/>
    </source>
</evidence>
<evidence type="ECO:0000256" key="1">
    <source>
        <dbReference type="ARBA" id="ARBA00005564"/>
    </source>
</evidence>
<comment type="similarity">
    <text evidence="1">Belongs to the cycloisomerase 2 family.</text>
</comment>